<proteinExistence type="predicted"/>
<dbReference type="InterPro" id="IPR009060">
    <property type="entry name" value="UBA-like_sf"/>
</dbReference>
<evidence type="ECO:0000256" key="1">
    <source>
        <dbReference type="ARBA" id="ARBA00023054"/>
    </source>
</evidence>
<protein>
    <recommendedName>
        <fullName evidence="4">UBA domain-containing protein</fullName>
    </recommendedName>
</protein>
<feature type="compositionally biased region" description="Basic and acidic residues" evidence="3">
    <location>
        <begin position="97"/>
        <end position="106"/>
    </location>
</feature>
<reference evidence="6" key="3">
    <citation type="journal article" date="2018" name="Mol. Plant Microbe Interact.">
        <title>Genome sequence resources for the wheat stripe rust pathogen (Puccinia striiformis f. sp. tritici) and the barley stripe rust pathogen (Puccinia striiformis f. sp. hordei).</title>
        <authorList>
            <person name="Xia C."/>
            <person name="Wang M."/>
            <person name="Yin C."/>
            <person name="Cornejo O.E."/>
            <person name="Hulbert S.H."/>
            <person name="Chen X."/>
        </authorList>
    </citation>
    <scope>NUCLEOTIDE SEQUENCE [LARGE SCALE GENOMIC DNA]</scope>
    <source>
        <strain evidence="6">93TX-2</strain>
    </source>
</reference>
<dbReference type="VEuPathDB" id="FungiDB:PSTT_00533"/>
<dbReference type="GO" id="GO:0036435">
    <property type="term" value="F:K48-linked polyubiquitin modification-dependent protein binding"/>
    <property type="evidence" value="ECO:0007669"/>
    <property type="project" value="TreeGrafter"/>
</dbReference>
<feature type="compositionally biased region" description="Pro residues" evidence="3">
    <location>
        <begin position="264"/>
        <end position="274"/>
    </location>
</feature>
<dbReference type="Gene3D" id="1.10.8.10">
    <property type="entry name" value="DNA helicase RuvA subunit, C-terminal domain"/>
    <property type="match status" value="1"/>
</dbReference>
<dbReference type="Pfam" id="PF22562">
    <property type="entry name" value="UBA_7"/>
    <property type="match status" value="1"/>
</dbReference>
<feature type="region of interest" description="Disordered" evidence="3">
    <location>
        <begin position="257"/>
        <end position="285"/>
    </location>
</feature>
<evidence type="ECO:0000256" key="2">
    <source>
        <dbReference type="SAM" id="Coils"/>
    </source>
</evidence>
<feature type="domain" description="UBA" evidence="4">
    <location>
        <begin position="44"/>
        <end position="85"/>
    </location>
</feature>
<dbReference type="GO" id="GO:0032435">
    <property type="term" value="P:negative regulation of proteasomal ubiquitin-dependent protein catabolic process"/>
    <property type="evidence" value="ECO:0007669"/>
    <property type="project" value="TreeGrafter"/>
</dbReference>
<dbReference type="VEuPathDB" id="FungiDB:PSHT_13377"/>
<sequence length="355" mass="39986">MKLGSQSAVRPVTRLSHALLHFHRIDRSAAAPPPPTNSPIILQEMSSELLTSLVELGFESAKAERALKETQNRSVDAALDWLEKYGDNPPEEEKDDDVSMKEEGVHKTVPTSKNGEGPIMAKGLKCTECDKFFKNNALASYHSEKSGHVNFDEMEYEDKPLTEVEKQERLDRLRDQLKERQLAKQKIEIAENKANEAIRRKGGKDMVTIKEELKKKEMEKEIAQRKKDKLDDERAKARARAAIAEDKAERIRKAAFEKSKRTGLPPPPDPPMVAKPPAKKSTSGVVVQQRNIQRVDFNYAYLVLKDPLSNHTQLGSNSIRFSTTYPRKVFSVDEMNKSIKVLGLLPSVALAVSYV</sequence>
<dbReference type="OrthoDB" id="10254930at2759"/>
<dbReference type="InterPro" id="IPR029071">
    <property type="entry name" value="Ubiquitin-like_domsf"/>
</dbReference>
<dbReference type="EMBL" id="PKSM01000265">
    <property type="protein sequence ID" value="POV99802.1"/>
    <property type="molecule type" value="Genomic_DNA"/>
</dbReference>
<dbReference type="InterPro" id="IPR015940">
    <property type="entry name" value="UBA"/>
</dbReference>
<evidence type="ECO:0000259" key="4">
    <source>
        <dbReference type="PROSITE" id="PS50030"/>
    </source>
</evidence>
<dbReference type="GO" id="GO:0005634">
    <property type="term" value="C:nucleus"/>
    <property type="evidence" value="ECO:0007669"/>
    <property type="project" value="TreeGrafter"/>
</dbReference>
<evidence type="ECO:0000313" key="5">
    <source>
        <dbReference type="EMBL" id="POV99802.1"/>
    </source>
</evidence>
<dbReference type="GO" id="GO:0031397">
    <property type="term" value="P:negative regulation of protein ubiquitination"/>
    <property type="evidence" value="ECO:0007669"/>
    <property type="project" value="TreeGrafter"/>
</dbReference>
<dbReference type="SUPFAM" id="SSF46934">
    <property type="entry name" value="UBA-like"/>
    <property type="match status" value="1"/>
</dbReference>
<keyword evidence="1 2" id="KW-0175">Coiled coil</keyword>
<reference evidence="6" key="2">
    <citation type="journal article" date="2018" name="BMC Genomics">
        <title>Genomic insights into host adaptation between the wheat stripe rust pathogen (Puccinia striiformis f. sp. tritici) and the barley stripe rust pathogen (Puccinia striiformis f. sp. hordei).</title>
        <authorList>
            <person name="Xia C."/>
            <person name="Wang M."/>
            <person name="Yin C."/>
            <person name="Cornejo O.E."/>
            <person name="Hulbert S.H."/>
            <person name="Chen X."/>
        </authorList>
    </citation>
    <scope>NUCLEOTIDE SEQUENCE [LARGE SCALE GENOMIC DNA]</scope>
    <source>
        <strain evidence="6">93TX-2</strain>
    </source>
</reference>
<feature type="region of interest" description="Disordered" evidence="3">
    <location>
        <begin position="84"/>
        <end position="116"/>
    </location>
</feature>
<dbReference type="GO" id="GO:0005737">
    <property type="term" value="C:cytoplasm"/>
    <property type="evidence" value="ECO:0007669"/>
    <property type="project" value="TreeGrafter"/>
</dbReference>
<feature type="coiled-coil region" evidence="2">
    <location>
        <begin position="170"/>
        <end position="254"/>
    </location>
</feature>
<name>A0A2S4UR53_9BASI</name>
<dbReference type="PROSITE" id="PS00028">
    <property type="entry name" value="ZINC_FINGER_C2H2_1"/>
    <property type="match status" value="1"/>
</dbReference>
<dbReference type="SUPFAM" id="SSF54236">
    <property type="entry name" value="Ubiquitin-like"/>
    <property type="match status" value="1"/>
</dbReference>
<accession>A0A2S4UR53</accession>
<organism evidence="5 6">
    <name type="scientific">Puccinia striiformis</name>
    <dbReference type="NCBI Taxonomy" id="27350"/>
    <lineage>
        <taxon>Eukaryota</taxon>
        <taxon>Fungi</taxon>
        <taxon>Dikarya</taxon>
        <taxon>Basidiomycota</taxon>
        <taxon>Pucciniomycotina</taxon>
        <taxon>Pucciniomycetes</taxon>
        <taxon>Pucciniales</taxon>
        <taxon>Pucciniaceae</taxon>
        <taxon>Puccinia</taxon>
    </lineage>
</organism>
<dbReference type="PANTHER" id="PTHR46340:SF1">
    <property type="entry name" value="UBX DOMAIN-CONTAINING PROTEIN 1"/>
    <property type="match status" value="1"/>
</dbReference>
<keyword evidence="6" id="KW-1185">Reference proteome</keyword>
<dbReference type="Proteomes" id="UP000238274">
    <property type="component" value="Unassembled WGS sequence"/>
</dbReference>
<dbReference type="GO" id="GO:1903094">
    <property type="term" value="P:negative regulation of protein K48-linked deubiquitination"/>
    <property type="evidence" value="ECO:0007669"/>
    <property type="project" value="TreeGrafter"/>
</dbReference>
<dbReference type="PANTHER" id="PTHR46340">
    <property type="entry name" value="UBX DOMAIN-CONTAINING PROTEIN 1"/>
    <property type="match status" value="1"/>
</dbReference>
<evidence type="ECO:0000313" key="6">
    <source>
        <dbReference type="Proteomes" id="UP000238274"/>
    </source>
</evidence>
<reference evidence="5 6" key="1">
    <citation type="submission" date="2017-12" db="EMBL/GenBank/DDBJ databases">
        <title>Gene loss provides genomic basis for host adaptation in cereal stripe rust fungi.</title>
        <authorList>
            <person name="Xia C."/>
        </authorList>
    </citation>
    <scope>NUCLEOTIDE SEQUENCE [LARGE SCALE GENOMIC DNA]</scope>
    <source>
        <strain evidence="5 6">93TX-2</strain>
    </source>
</reference>
<dbReference type="InterPro" id="IPR013087">
    <property type="entry name" value="Znf_C2H2_type"/>
</dbReference>
<dbReference type="PROSITE" id="PS50030">
    <property type="entry name" value="UBA"/>
    <property type="match status" value="1"/>
</dbReference>
<dbReference type="AlphaFoldDB" id="A0A2S4UR53"/>
<gene>
    <name evidence="5" type="ORF">PSHT_13377</name>
</gene>
<comment type="caution">
    <text evidence="5">The sequence shown here is derived from an EMBL/GenBank/DDBJ whole genome shotgun (WGS) entry which is preliminary data.</text>
</comment>
<evidence type="ECO:0000256" key="3">
    <source>
        <dbReference type="SAM" id="MobiDB-lite"/>
    </source>
</evidence>
<dbReference type="Gene3D" id="3.10.20.90">
    <property type="entry name" value="Phosphatidylinositol 3-kinase Catalytic Subunit, Chain A, domain 1"/>
    <property type="match status" value="1"/>
</dbReference>